<dbReference type="KEGG" id="bfo:118409830"/>
<comment type="similarity">
    <text evidence="2 7">Belongs to the sorting nexin family.</text>
</comment>
<dbReference type="CDD" id="cd06862">
    <property type="entry name" value="PX_SNX9_18_like"/>
    <property type="match status" value="1"/>
</dbReference>
<dbReference type="InterPro" id="IPR001452">
    <property type="entry name" value="SH3_domain"/>
</dbReference>
<accession>A0A9J7KN78</accession>
<keyword evidence="3 9" id="KW-0728">SH3 domain</keyword>
<dbReference type="AlphaFoldDB" id="A0A9J7KN78"/>
<dbReference type="Gene3D" id="1.20.1270.60">
    <property type="entry name" value="Arfaptin homology (AH) domain/BAR domain"/>
    <property type="match status" value="1"/>
</dbReference>
<evidence type="ECO:0000256" key="1">
    <source>
        <dbReference type="ARBA" id="ARBA00004180"/>
    </source>
</evidence>
<feature type="binding site" evidence="8">
    <location>
        <position position="324"/>
    </location>
    <ligand>
        <name>a 1,2-diacyl-sn-glycero-3-phospho-(1D-myo-inositol-4,5-bisphosphate)</name>
        <dbReference type="ChEBI" id="CHEBI:58456"/>
    </ligand>
</feature>
<dbReference type="Proteomes" id="UP000001554">
    <property type="component" value="Chromosome 2"/>
</dbReference>
<dbReference type="GO" id="GO:0005886">
    <property type="term" value="C:plasma membrane"/>
    <property type="evidence" value="ECO:0000318"/>
    <property type="project" value="GO_Central"/>
</dbReference>
<name>A0A9J7KN78_BRAFL</name>
<protein>
    <recommendedName>
        <fullName evidence="7">Sorting nexin</fullName>
    </recommendedName>
</protein>
<proteinExistence type="inferred from homology"/>
<feature type="binding site" evidence="8">
    <location>
        <position position="284"/>
    </location>
    <ligand>
        <name>a 1,2-diacyl-sn-glycero-3-phospho-(1D-myo-inositol-4,5-bisphosphate)</name>
        <dbReference type="ChEBI" id="CHEBI:58456"/>
    </ligand>
</feature>
<keyword evidence="4" id="KW-0653">Protein transport</keyword>
<dbReference type="FunFam" id="1.20.1270.60:FF:000033">
    <property type="entry name" value="Sorting nexin"/>
    <property type="match status" value="1"/>
</dbReference>
<dbReference type="InterPro" id="IPR036028">
    <property type="entry name" value="SH3-like_dom_sf"/>
</dbReference>
<reference evidence="14" key="2">
    <citation type="submission" date="2025-08" db="UniProtKB">
        <authorList>
            <consortium name="RefSeq"/>
        </authorList>
    </citation>
    <scope>IDENTIFICATION</scope>
    <source>
        <strain evidence="14">S238N-H82</strain>
        <tissue evidence="14">Testes</tissue>
    </source>
</reference>
<dbReference type="GO" id="GO:0006897">
    <property type="term" value="P:endocytosis"/>
    <property type="evidence" value="ECO:0000318"/>
    <property type="project" value="GO_Central"/>
</dbReference>
<dbReference type="PRINTS" id="PR00452">
    <property type="entry name" value="SH3DOMAIN"/>
</dbReference>
<dbReference type="OMA" id="MDDSTMQ"/>
<evidence type="ECO:0000256" key="3">
    <source>
        <dbReference type="ARBA" id="ARBA00022443"/>
    </source>
</evidence>
<dbReference type="GeneID" id="118409830"/>
<dbReference type="GO" id="GO:0097320">
    <property type="term" value="P:plasma membrane tubulation"/>
    <property type="evidence" value="ECO:0000318"/>
    <property type="project" value="GO_Central"/>
</dbReference>
<feature type="binding site" evidence="8">
    <location>
        <position position="286"/>
    </location>
    <ligand>
        <name>a 1,2-diacyl-sn-glycero-3-phospho-(1D-myo-inositol-4,5-bisphosphate)</name>
        <dbReference type="ChEBI" id="CHEBI:58456"/>
    </ligand>
</feature>
<dbReference type="PANTHER" id="PTHR45827:SF1">
    <property type="entry name" value="SORTING NEXIN"/>
    <property type="match status" value="1"/>
</dbReference>
<feature type="domain" description="PX" evidence="12">
    <location>
        <begin position="248"/>
        <end position="358"/>
    </location>
</feature>
<organism evidence="13 14">
    <name type="scientific">Branchiostoma floridae</name>
    <name type="common">Florida lancelet</name>
    <name type="synonym">Amphioxus</name>
    <dbReference type="NCBI Taxonomy" id="7739"/>
    <lineage>
        <taxon>Eukaryota</taxon>
        <taxon>Metazoa</taxon>
        <taxon>Chordata</taxon>
        <taxon>Cephalochordata</taxon>
        <taxon>Leptocardii</taxon>
        <taxon>Amphioxiformes</taxon>
        <taxon>Branchiostomatidae</taxon>
        <taxon>Branchiostoma</taxon>
    </lineage>
</organism>
<dbReference type="InterPro" id="IPR027267">
    <property type="entry name" value="AH/BAR_dom_sf"/>
</dbReference>
<evidence type="ECO:0000256" key="7">
    <source>
        <dbReference type="PIRNR" id="PIRNR027744"/>
    </source>
</evidence>
<dbReference type="Gene3D" id="3.30.1520.10">
    <property type="entry name" value="Phox-like domain"/>
    <property type="match status" value="1"/>
</dbReference>
<comment type="subcellular location">
    <subcellularLocation>
        <location evidence="1">Cytoplasmic vesicle membrane</location>
        <topology evidence="1">Peripheral membrane protein</topology>
        <orientation evidence="1">Cytoplasmic side</orientation>
    </subcellularLocation>
</comment>
<dbReference type="GO" id="GO:0015031">
    <property type="term" value="P:protein transport"/>
    <property type="evidence" value="ECO:0007669"/>
    <property type="project" value="UniProtKB-KW"/>
</dbReference>
<dbReference type="SUPFAM" id="SSF103657">
    <property type="entry name" value="BAR/IMD domain-like"/>
    <property type="match status" value="1"/>
</dbReference>
<sequence>MGTEIQVRAMYDFDGVADNGELSIRANEILTVTRQDVGDGWWEGRNVQGEVGFFPEAYVETLPSVPQPPAIPARNQGSYSSGGVGGQASSWDSSSYNQQQYQKTAYSSSYSYGQTATDGGGEQGYNFSNSQDDDGWDEDWDDDTSSNYSDRRASQQDPDELTGDGVFGLSAPNRQQPRKPSSHSQSSSADAKGSGTIRKSLNRFTVFVKSGGENYMLGSAKASVDPRDKMEVVETADGIQWGKSPEVFSVEIKNPTKASKLKGMKSFIAYEVTPTHTNRSVTRRYKHFDWLYNRLVEKYSVISIPPLPDKQVTGRYEEEFIQHRMAQLQLWMNRMTRHSIVSRADVFQHFLSCGDDKNTWKAGKRRAERDNLIGGSFFLAIETPSTPLDMQEVEQQLDNFGKFVKSMDDSVKTVYNTAHDNSKKHVGPYKREFQKVGAAFNALSTSFELDNTPKSRPLTEAIAFTGRAYDEIGLLFSEQPKNDLHPFMDALHEYRGIIPTFPDILQVHKGAMGKFRECQKLQEEGKMEASEVEGVQQRLETISYATLAEMNHFHKERISDIKVMMQNYLQQQIAFYQQVTSKLQEALIQYDNV</sequence>
<dbReference type="InterPro" id="IPR036871">
    <property type="entry name" value="PX_dom_sf"/>
</dbReference>
<dbReference type="PROSITE" id="PS50195">
    <property type="entry name" value="PX"/>
    <property type="match status" value="1"/>
</dbReference>
<dbReference type="SMART" id="SM00312">
    <property type="entry name" value="PX"/>
    <property type="match status" value="1"/>
</dbReference>
<feature type="region of interest" description="Disordered" evidence="10">
    <location>
        <begin position="65"/>
        <end position="95"/>
    </location>
</feature>
<dbReference type="CDD" id="cd11763">
    <property type="entry name" value="SH3_SNX9_like"/>
    <property type="match status" value="1"/>
</dbReference>
<feature type="domain" description="SH3" evidence="11">
    <location>
        <begin position="2"/>
        <end position="64"/>
    </location>
</feature>
<evidence type="ECO:0000256" key="4">
    <source>
        <dbReference type="ARBA" id="ARBA00022927"/>
    </source>
</evidence>
<keyword evidence="4" id="KW-0813">Transport</keyword>
<keyword evidence="6" id="KW-0968">Cytoplasmic vesicle</keyword>
<dbReference type="PIRSF" id="PIRSF027744">
    <property type="entry name" value="Snx9"/>
    <property type="match status" value="1"/>
</dbReference>
<dbReference type="PROSITE" id="PS50002">
    <property type="entry name" value="SH3"/>
    <property type="match status" value="1"/>
</dbReference>
<evidence type="ECO:0000256" key="5">
    <source>
        <dbReference type="ARBA" id="ARBA00023136"/>
    </source>
</evidence>
<evidence type="ECO:0000313" key="14">
    <source>
        <dbReference type="RefSeq" id="XP_035667073.1"/>
    </source>
</evidence>
<dbReference type="GO" id="GO:0031410">
    <property type="term" value="C:cytoplasmic vesicle"/>
    <property type="evidence" value="ECO:0000318"/>
    <property type="project" value="GO_Central"/>
</dbReference>
<feature type="compositionally biased region" description="Low complexity" evidence="10">
    <location>
        <begin position="182"/>
        <end position="195"/>
    </location>
</feature>
<dbReference type="SUPFAM" id="SSF64268">
    <property type="entry name" value="PX domain"/>
    <property type="match status" value="1"/>
</dbReference>
<evidence type="ECO:0000256" key="6">
    <source>
        <dbReference type="ARBA" id="ARBA00023329"/>
    </source>
</evidence>
<dbReference type="SUPFAM" id="SSF50044">
    <property type="entry name" value="SH3-domain"/>
    <property type="match status" value="1"/>
</dbReference>
<dbReference type="CDD" id="cd07626">
    <property type="entry name" value="BAR_SNX9_like"/>
    <property type="match status" value="1"/>
</dbReference>
<dbReference type="InterPro" id="IPR014536">
    <property type="entry name" value="Snx9_fam"/>
</dbReference>
<dbReference type="Gene3D" id="2.30.30.40">
    <property type="entry name" value="SH3 Domains"/>
    <property type="match status" value="1"/>
</dbReference>
<evidence type="ECO:0000259" key="11">
    <source>
        <dbReference type="PROSITE" id="PS50002"/>
    </source>
</evidence>
<evidence type="ECO:0000259" key="12">
    <source>
        <dbReference type="PROSITE" id="PS50195"/>
    </source>
</evidence>
<evidence type="ECO:0000256" key="10">
    <source>
        <dbReference type="SAM" id="MobiDB-lite"/>
    </source>
</evidence>
<dbReference type="Pfam" id="PF00787">
    <property type="entry name" value="PX"/>
    <property type="match status" value="1"/>
</dbReference>
<dbReference type="GO" id="GO:0000278">
    <property type="term" value="P:mitotic cell cycle"/>
    <property type="evidence" value="ECO:0007669"/>
    <property type="project" value="InterPro"/>
</dbReference>
<reference evidence="13" key="1">
    <citation type="journal article" date="2020" name="Nat. Ecol. Evol.">
        <title>Deeply conserved synteny resolves early events in vertebrate evolution.</title>
        <authorList>
            <person name="Simakov O."/>
            <person name="Marletaz F."/>
            <person name="Yue J.X."/>
            <person name="O'Connell B."/>
            <person name="Jenkins J."/>
            <person name="Brandt A."/>
            <person name="Calef R."/>
            <person name="Tung C.H."/>
            <person name="Huang T.K."/>
            <person name="Schmutz J."/>
            <person name="Satoh N."/>
            <person name="Yu J.K."/>
            <person name="Putnam N.H."/>
            <person name="Green R.E."/>
            <person name="Rokhsar D.S."/>
        </authorList>
    </citation>
    <scope>NUCLEOTIDE SEQUENCE [LARGE SCALE GENOMIC DNA]</scope>
    <source>
        <strain evidence="13">S238N-H82</strain>
    </source>
</reference>
<dbReference type="OrthoDB" id="10254720at2759"/>
<feature type="compositionally biased region" description="Acidic residues" evidence="10">
    <location>
        <begin position="131"/>
        <end position="144"/>
    </location>
</feature>
<dbReference type="GO" id="GO:0030659">
    <property type="term" value="C:cytoplasmic vesicle membrane"/>
    <property type="evidence" value="ECO:0007669"/>
    <property type="project" value="UniProtKB-SubCell"/>
</dbReference>
<dbReference type="RefSeq" id="XP_035667073.1">
    <property type="nucleotide sequence ID" value="XM_035811180.1"/>
</dbReference>
<evidence type="ECO:0000256" key="8">
    <source>
        <dbReference type="PIRSR" id="PIRSR027744-1"/>
    </source>
</evidence>
<dbReference type="InterPro" id="IPR019497">
    <property type="entry name" value="Sorting_nexin_WASP-bd-dom"/>
</dbReference>
<dbReference type="Pfam" id="PF10456">
    <property type="entry name" value="BAR_3_WASP_bdg"/>
    <property type="match status" value="1"/>
</dbReference>
<dbReference type="FunFam" id="3.30.1520.10:FF:000004">
    <property type="entry name" value="Sorting nexin"/>
    <property type="match status" value="1"/>
</dbReference>
<dbReference type="PANTHER" id="PTHR45827">
    <property type="entry name" value="SORTING NEXIN"/>
    <property type="match status" value="1"/>
</dbReference>
<evidence type="ECO:0000313" key="13">
    <source>
        <dbReference type="Proteomes" id="UP000001554"/>
    </source>
</evidence>
<keyword evidence="5" id="KW-0472">Membrane</keyword>
<keyword evidence="13" id="KW-1185">Reference proteome</keyword>
<dbReference type="SMART" id="SM00326">
    <property type="entry name" value="SH3"/>
    <property type="match status" value="1"/>
</dbReference>
<dbReference type="Pfam" id="PF14604">
    <property type="entry name" value="SH3_9"/>
    <property type="match status" value="1"/>
</dbReference>
<dbReference type="InterPro" id="IPR001683">
    <property type="entry name" value="PX_dom"/>
</dbReference>
<feature type="region of interest" description="Disordered" evidence="10">
    <location>
        <begin position="110"/>
        <end position="195"/>
    </location>
</feature>
<dbReference type="GO" id="GO:0016197">
    <property type="term" value="P:endosomal transport"/>
    <property type="evidence" value="ECO:0000318"/>
    <property type="project" value="GO_Central"/>
</dbReference>
<evidence type="ECO:0000256" key="2">
    <source>
        <dbReference type="ARBA" id="ARBA00010883"/>
    </source>
</evidence>
<gene>
    <name evidence="14" type="primary">LOC118409830</name>
</gene>
<evidence type="ECO:0000256" key="9">
    <source>
        <dbReference type="PROSITE-ProRule" id="PRU00192"/>
    </source>
</evidence>
<dbReference type="GO" id="GO:0035091">
    <property type="term" value="F:phosphatidylinositol binding"/>
    <property type="evidence" value="ECO:0000318"/>
    <property type="project" value="GO_Central"/>
</dbReference>